<evidence type="ECO:0000313" key="1">
    <source>
        <dbReference type="EMBL" id="TYH42566.1"/>
    </source>
</evidence>
<proteinExistence type="predicted"/>
<keyword evidence="2" id="KW-1185">Reference proteome</keyword>
<evidence type="ECO:0000313" key="2">
    <source>
        <dbReference type="Proteomes" id="UP000322667"/>
    </source>
</evidence>
<dbReference type="AlphaFoldDB" id="A0A5D2IKP4"/>
<dbReference type="Proteomes" id="UP000322667">
    <property type="component" value="Chromosome D11"/>
</dbReference>
<organism evidence="1 2">
    <name type="scientific">Gossypium tomentosum</name>
    <name type="common">Hawaiian cotton</name>
    <name type="synonym">Gossypium sandvicense</name>
    <dbReference type="NCBI Taxonomy" id="34277"/>
    <lineage>
        <taxon>Eukaryota</taxon>
        <taxon>Viridiplantae</taxon>
        <taxon>Streptophyta</taxon>
        <taxon>Embryophyta</taxon>
        <taxon>Tracheophyta</taxon>
        <taxon>Spermatophyta</taxon>
        <taxon>Magnoliopsida</taxon>
        <taxon>eudicotyledons</taxon>
        <taxon>Gunneridae</taxon>
        <taxon>Pentapetalae</taxon>
        <taxon>rosids</taxon>
        <taxon>malvids</taxon>
        <taxon>Malvales</taxon>
        <taxon>Malvaceae</taxon>
        <taxon>Malvoideae</taxon>
        <taxon>Gossypium</taxon>
    </lineage>
</organism>
<name>A0A5D2IKP4_GOSTO</name>
<reference evidence="1 2" key="1">
    <citation type="submission" date="2019-07" db="EMBL/GenBank/DDBJ databases">
        <title>WGS assembly of Gossypium tomentosum.</title>
        <authorList>
            <person name="Chen Z.J."/>
            <person name="Sreedasyam A."/>
            <person name="Ando A."/>
            <person name="Song Q."/>
            <person name="De L."/>
            <person name="Hulse-Kemp A."/>
            <person name="Ding M."/>
            <person name="Ye W."/>
            <person name="Kirkbride R."/>
            <person name="Jenkins J."/>
            <person name="Plott C."/>
            <person name="Lovell J."/>
            <person name="Lin Y.-M."/>
            <person name="Vaughn R."/>
            <person name="Liu B."/>
            <person name="Li W."/>
            <person name="Simpson S."/>
            <person name="Scheffler B."/>
            <person name="Saski C."/>
            <person name="Grover C."/>
            <person name="Hu G."/>
            <person name="Conover J."/>
            <person name="Carlson J."/>
            <person name="Shu S."/>
            <person name="Boston L."/>
            <person name="Williams M."/>
            <person name="Peterson D."/>
            <person name="Mcgee K."/>
            <person name="Jones D."/>
            <person name="Wendel J."/>
            <person name="Stelly D."/>
            <person name="Grimwood J."/>
            <person name="Schmutz J."/>
        </authorList>
    </citation>
    <scope>NUCLEOTIDE SEQUENCE [LARGE SCALE GENOMIC DNA]</scope>
    <source>
        <strain evidence="1">7179.01</strain>
    </source>
</reference>
<gene>
    <name evidence="1" type="ORF">ES332_D11G072000v1</name>
</gene>
<sequence length="40" mass="4404">MKLKNSEDVFIICGRRQGGYESPIISNSRVSSLKAEESSS</sequence>
<dbReference type="EMBL" id="CM017633">
    <property type="protein sequence ID" value="TYH42566.1"/>
    <property type="molecule type" value="Genomic_DNA"/>
</dbReference>
<protein>
    <submittedName>
        <fullName evidence="1">Uncharacterized protein</fullName>
    </submittedName>
</protein>
<accession>A0A5D2IKP4</accession>